<dbReference type="InterPro" id="IPR009057">
    <property type="entry name" value="Homeodomain-like_sf"/>
</dbReference>
<dbReference type="InterPro" id="IPR018062">
    <property type="entry name" value="HTH_AraC-typ_CS"/>
</dbReference>
<dbReference type="EMBL" id="JACICB010000003">
    <property type="protein sequence ID" value="MBB3704862.1"/>
    <property type="molecule type" value="Genomic_DNA"/>
</dbReference>
<reference evidence="6 8" key="1">
    <citation type="submission" date="2016-03" db="EMBL/GenBank/DDBJ databases">
        <title>Complete genome of Aminobacter aminovorans KCTC 2477.</title>
        <authorList>
            <person name="Kim K.M."/>
        </authorList>
    </citation>
    <scope>NUCLEOTIDE SEQUENCE [LARGE SCALE GENOMIC DNA]</scope>
    <source>
        <strain evidence="6 8">KCTC 2477</strain>
    </source>
</reference>
<evidence type="ECO:0000256" key="4">
    <source>
        <dbReference type="SAM" id="MobiDB-lite"/>
    </source>
</evidence>
<evidence type="ECO:0000256" key="3">
    <source>
        <dbReference type="ARBA" id="ARBA00023163"/>
    </source>
</evidence>
<name>A0AAC8YSS8_AMIAI</name>
<evidence type="ECO:0000256" key="1">
    <source>
        <dbReference type="ARBA" id="ARBA00023015"/>
    </source>
</evidence>
<keyword evidence="2" id="KW-0238">DNA-binding</keyword>
<dbReference type="InterPro" id="IPR020449">
    <property type="entry name" value="Tscrpt_reg_AraC-type_HTH"/>
</dbReference>
<dbReference type="Pfam" id="PF01965">
    <property type="entry name" value="DJ-1_PfpI"/>
    <property type="match status" value="1"/>
</dbReference>
<evidence type="ECO:0000259" key="5">
    <source>
        <dbReference type="PROSITE" id="PS01124"/>
    </source>
</evidence>
<feature type="domain" description="HTH araC/xylS-type" evidence="5">
    <location>
        <begin position="243"/>
        <end position="340"/>
    </location>
</feature>
<evidence type="ECO:0000313" key="9">
    <source>
        <dbReference type="Proteomes" id="UP000577697"/>
    </source>
</evidence>
<dbReference type="EMBL" id="CP015005">
    <property type="protein sequence ID" value="AMS43011.1"/>
    <property type="molecule type" value="Genomic_DNA"/>
</dbReference>
<dbReference type="InterPro" id="IPR018060">
    <property type="entry name" value="HTH_AraC"/>
</dbReference>
<dbReference type="SUPFAM" id="SSF46689">
    <property type="entry name" value="Homeodomain-like"/>
    <property type="match status" value="2"/>
</dbReference>
<organism evidence="6 8">
    <name type="scientific">Aminobacter aminovorans</name>
    <name type="common">Chelatobacter heintzii</name>
    <dbReference type="NCBI Taxonomy" id="83263"/>
    <lineage>
        <taxon>Bacteria</taxon>
        <taxon>Pseudomonadati</taxon>
        <taxon>Pseudomonadota</taxon>
        <taxon>Alphaproteobacteria</taxon>
        <taxon>Hyphomicrobiales</taxon>
        <taxon>Phyllobacteriaceae</taxon>
        <taxon>Aminobacter</taxon>
    </lineage>
</organism>
<dbReference type="PROSITE" id="PS00041">
    <property type="entry name" value="HTH_ARAC_FAMILY_1"/>
    <property type="match status" value="1"/>
</dbReference>
<dbReference type="Proteomes" id="UP000075755">
    <property type="component" value="Chromosome"/>
</dbReference>
<evidence type="ECO:0000256" key="2">
    <source>
        <dbReference type="ARBA" id="ARBA00023125"/>
    </source>
</evidence>
<dbReference type="InterPro" id="IPR029062">
    <property type="entry name" value="Class_I_gatase-like"/>
</dbReference>
<dbReference type="PANTHER" id="PTHR43280">
    <property type="entry name" value="ARAC-FAMILY TRANSCRIPTIONAL REGULATOR"/>
    <property type="match status" value="1"/>
</dbReference>
<reference evidence="7 9" key="2">
    <citation type="submission" date="2020-08" db="EMBL/GenBank/DDBJ databases">
        <title>Genomic Encyclopedia of Type Strains, Phase IV (KMG-IV): sequencing the most valuable type-strain genomes for metagenomic binning, comparative biology and taxonomic classification.</title>
        <authorList>
            <person name="Goeker M."/>
        </authorList>
    </citation>
    <scope>NUCLEOTIDE SEQUENCE [LARGE SCALE GENOMIC DNA]</scope>
    <source>
        <strain evidence="7 9">DSM 10368</strain>
    </source>
</reference>
<accession>A0AAC8YSS8</accession>
<evidence type="ECO:0000313" key="8">
    <source>
        <dbReference type="Proteomes" id="UP000075755"/>
    </source>
</evidence>
<evidence type="ECO:0000313" key="7">
    <source>
        <dbReference type="EMBL" id="MBB3704862.1"/>
    </source>
</evidence>
<dbReference type="PROSITE" id="PS01124">
    <property type="entry name" value="HTH_ARAC_FAMILY_2"/>
    <property type="match status" value="1"/>
</dbReference>
<dbReference type="Proteomes" id="UP000577697">
    <property type="component" value="Unassembled WGS sequence"/>
</dbReference>
<dbReference type="AlphaFoldDB" id="A0AAC8YSS8"/>
<dbReference type="KEGG" id="aak:AA2016_4094"/>
<gene>
    <name evidence="6" type="ORF">AA2016_4094</name>
    <name evidence="7" type="ORF">FHS67_001165</name>
</gene>
<dbReference type="Gene3D" id="1.10.10.60">
    <property type="entry name" value="Homeodomain-like"/>
    <property type="match status" value="1"/>
</dbReference>
<proteinExistence type="predicted"/>
<dbReference type="SUPFAM" id="SSF52317">
    <property type="entry name" value="Class I glutamine amidotransferase-like"/>
    <property type="match status" value="1"/>
</dbReference>
<dbReference type="CDD" id="cd03136">
    <property type="entry name" value="GATase1_AraC_ArgR_like"/>
    <property type="match status" value="1"/>
</dbReference>
<evidence type="ECO:0000313" key="6">
    <source>
        <dbReference type="EMBL" id="AMS43011.1"/>
    </source>
</evidence>
<keyword evidence="3" id="KW-0804">Transcription</keyword>
<dbReference type="SMART" id="SM00342">
    <property type="entry name" value="HTH_ARAC"/>
    <property type="match status" value="1"/>
</dbReference>
<dbReference type="GO" id="GO:0043565">
    <property type="term" value="F:sequence-specific DNA binding"/>
    <property type="evidence" value="ECO:0007669"/>
    <property type="project" value="InterPro"/>
</dbReference>
<sequence>MNAPCKQTDFRPASSPLSGLVPEPGDGVDMEILLLVGFSQLSLAALTEPLNLANSLSGRSPFTWRLTSLDGLPVVSASGISIGVQGCFDGVAVQSDRPPALLICAGQEVEGQGGPHLRSMLRHAARRRVPVYAMGTASWLLADAGLLGDKRCTIHWNKMAAFAERFHDIEIDDALFIRDRQVVTCAGDFAAFDLAIDLIQQHCGIEIARTICQHLTADRWRDGASCQSAPPGLRHGATGRKLLQIIQLMERNIEDPLPLIDIARWASLSRRQVERLFERLLSTTPRQYYIKLRLGRARQLLELTEMPVTEIAIACGFASPSYFSKSFKEHFGSLPSQLRS</sequence>
<keyword evidence="9" id="KW-1185">Reference proteome</keyword>
<dbReference type="GO" id="GO:0003700">
    <property type="term" value="F:DNA-binding transcription factor activity"/>
    <property type="evidence" value="ECO:0007669"/>
    <property type="project" value="InterPro"/>
</dbReference>
<dbReference type="Gene3D" id="3.40.50.880">
    <property type="match status" value="1"/>
</dbReference>
<dbReference type="InterPro" id="IPR002818">
    <property type="entry name" value="DJ-1/PfpI"/>
</dbReference>
<keyword evidence="1" id="KW-0805">Transcription regulation</keyword>
<dbReference type="RefSeq" id="WP_067963086.1">
    <property type="nucleotide sequence ID" value="NZ_CP015005.1"/>
</dbReference>
<feature type="region of interest" description="Disordered" evidence="4">
    <location>
        <begin position="1"/>
        <end position="21"/>
    </location>
</feature>
<protein>
    <submittedName>
        <fullName evidence="6">AraC family transcriptional regulator</fullName>
    </submittedName>
    <submittedName>
        <fullName evidence="7">Transcriptional regulator GlxA family with amidase domain</fullName>
    </submittedName>
</protein>
<dbReference type="PRINTS" id="PR00032">
    <property type="entry name" value="HTHARAC"/>
</dbReference>
<dbReference type="PANTHER" id="PTHR43280:SF2">
    <property type="entry name" value="HTH-TYPE TRANSCRIPTIONAL REGULATOR EXSA"/>
    <property type="match status" value="1"/>
</dbReference>
<dbReference type="Pfam" id="PF12833">
    <property type="entry name" value="HTH_18"/>
    <property type="match status" value="1"/>
</dbReference>